<feature type="transmembrane region" description="Helical" evidence="6">
    <location>
        <begin position="262"/>
        <end position="281"/>
    </location>
</feature>
<name>A0ABN7YI94_9BURK</name>
<dbReference type="Proteomes" id="UP000721236">
    <property type="component" value="Unassembled WGS sequence"/>
</dbReference>
<feature type="transmembrane region" description="Helical" evidence="6">
    <location>
        <begin position="122"/>
        <end position="142"/>
    </location>
</feature>
<dbReference type="RefSeq" id="WP_224041164.1">
    <property type="nucleotide sequence ID" value="NZ_CAJZAH010000002.1"/>
</dbReference>
<evidence type="ECO:0000256" key="3">
    <source>
        <dbReference type="ARBA" id="ARBA00022692"/>
    </source>
</evidence>
<feature type="domain" description="EamA" evidence="7">
    <location>
        <begin position="150"/>
        <end position="281"/>
    </location>
</feature>
<dbReference type="InterPro" id="IPR000620">
    <property type="entry name" value="EamA_dom"/>
</dbReference>
<organism evidence="8 9">
    <name type="scientific">Cupriavidus respiraculi</name>
    <dbReference type="NCBI Taxonomy" id="195930"/>
    <lineage>
        <taxon>Bacteria</taxon>
        <taxon>Pseudomonadati</taxon>
        <taxon>Pseudomonadota</taxon>
        <taxon>Betaproteobacteria</taxon>
        <taxon>Burkholderiales</taxon>
        <taxon>Burkholderiaceae</taxon>
        <taxon>Cupriavidus</taxon>
    </lineage>
</organism>
<comment type="caution">
    <text evidence="8">The sequence shown here is derived from an EMBL/GenBank/DDBJ whole genome shotgun (WGS) entry which is preliminary data.</text>
</comment>
<feature type="transmembrane region" description="Helical" evidence="6">
    <location>
        <begin position="7"/>
        <end position="28"/>
    </location>
</feature>
<proteinExistence type="inferred from homology"/>
<protein>
    <recommendedName>
        <fullName evidence="7">EamA domain-containing protein</fullName>
    </recommendedName>
</protein>
<dbReference type="EMBL" id="CAJZAH010000002">
    <property type="protein sequence ID" value="CAG9171657.1"/>
    <property type="molecule type" value="Genomic_DNA"/>
</dbReference>
<keyword evidence="5 6" id="KW-0472">Membrane</keyword>
<reference evidence="8 9" key="1">
    <citation type="submission" date="2021-08" db="EMBL/GenBank/DDBJ databases">
        <authorList>
            <person name="Peeters C."/>
        </authorList>
    </citation>
    <scope>NUCLEOTIDE SEQUENCE [LARGE SCALE GENOMIC DNA]</scope>
    <source>
        <strain evidence="8 9">LMG 21510</strain>
    </source>
</reference>
<dbReference type="SUPFAM" id="SSF103481">
    <property type="entry name" value="Multidrug resistance efflux transporter EmrE"/>
    <property type="match status" value="2"/>
</dbReference>
<dbReference type="Pfam" id="PF00892">
    <property type="entry name" value="EamA"/>
    <property type="match status" value="2"/>
</dbReference>
<feature type="transmembrane region" description="Helical" evidence="6">
    <location>
        <begin position="209"/>
        <end position="228"/>
    </location>
</feature>
<feature type="transmembrane region" description="Helical" evidence="6">
    <location>
        <begin position="235"/>
        <end position="256"/>
    </location>
</feature>
<evidence type="ECO:0000313" key="9">
    <source>
        <dbReference type="Proteomes" id="UP000721236"/>
    </source>
</evidence>
<dbReference type="PANTHER" id="PTHR32322:SF2">
    <property type="entry name" value="EAMA DOMAIN-CONTAINING PROTEIN"/>
    <property type="match status" value="1"/>
</dbReference>
<keyword evidence="9" id="KW-1185">Reference proteome</keyword>
<sequence length="300" mass="31837">MLFNRSVWIAHGSTSLFVLLWSSGAIFAKWGLEYASAFAFLTLRFALAMAVLLLIARYRRRWLPAPGTRWRVAAVGVLLSGVYAITYLLALDHGVTPGVLATVLGAQPILTLLLVERRFSLARLGGLALAMTGLVLVVYHGIGLAGMPVLGMLFAFAALASVTVGAILQKGLQQAPMDLLPLQYGIALAMCLLLLPFQPVHVEWTGGLLVPLVWMALVISVGATLLLYRMLQTGNLVNVTSLFYLVPAGTAVLDYLVLDNRLGELTLAGMAAILAGVALVFRTGTAPAGQAGQAAERAAE</sequence>
<feature type="transmembrane region" description="Helical" evidence="6">
    <location>
        <begin position="70"/>
        <end position="89"/>
    </location>
</feature>
<accession>A0ABN7YI94</accession>
<feature type="domain" description="EamA" evidence="7">
    <location>
        <begin position="16"/>
        <end position="138"/>
    </location>
</feature>
<evidence type="ECO:0000256" key="5">
    <source>
        <dbReference type="ARBA" id="ARBA00023136"/>
    </source>
</evidence>
<comment type="subcellular location">
    <subcellularLocation>
        <location evidence="1">Membrane</location>
        <topology evidence="1">Multi-pass membrane protein</topology>
    </subcellularLocation>
</comment>
<evidence type="ECO:0000256" key="4">
    <source>
        <dbReference type="ARBA" id="ARBA00022989"/>
    </source>
</evidence>
<feature type="transmembrane region" description="Helical" evidence="6">
    <location>
        <begin position="95"/>
        <end position="115"/>
    </location>
</feature>
<evidence type="ECO:0000256" key="6">
    <source>
        <dbReference type="SAM" id="Phobius"/>
    </source>
</evidence>
<keyword evidence="3 6" id="KW-0812">Transmembrane</keyword>
<dbReference type="PANTHER" id="PTHR32322">
    <property type="entry name" value="INNER MEMBRANE TRANSPORTER"/>
    <property type="match status" value="1"/>
</dbReference>
<dbReference type="InterPro" id="IPR037185">
    <property type="entry name" value="EmrE-like"/>
</dbReference>
<gene>
    <name evidence="8" type="ORF">LMG21510_01747</name>
</gene>
<evidence type="ECO:0000256" key="1">
    <source>
        <dbReference type="ARBA" id="ARBA00004141"/>
    </source>
</evidence>
<keyword evidence="4 6" id="KW-1133">Transmembrane helix</keyword>
<feature type="transmembrane region" description="Helical" evidence="6">
    <location>
        <begin position="34"/>
        <end position="58"/>
    </location>
</feature>
<feature type="transmembrane region" description="Helical" evidence="6">
    <location>
        <begin position="180"/>
        <end position="197"/>
    </location>
</feature>
<feature type="transmembrane region" description="Helical" evidence="6">
    <location>
        <begin position="148"/>
        <end position="168"/>
    </location>
</feature>
<dbReference type="InterPro" id="IPR050638">
    <property type="entry name" value="AA-Vitamin_Transporters"/>
</dbReference>
<evidence type="ECO:0000259" key="7">
    <source>
        <dbReference type="Pfam" id="PF00892"/>
    </source>
</evidence>
<evidence type="ECO:0000256" key="2">
    <source>
        <dbReference type="ARBA" id="ARBA00007362"/>
    </source>
</evidence>
<evidence type="ECO:0000313" key="8">
    <source>
        <dbReference type="EMBL" id="CAG9171657.1"/>
    </source>
</evidence>
<comment type="similarity">
    <text evidence="2">Belongs to the EamA transporter family.</text>
</comment>